<feature type="compositionally biased region" description="Basic and acidic residues" evidence="1">
    <location>
        <begin position="303"/>
        <end position="321"/>
    </location>
</feature>
<feature type="compositionally biased region" description="Basic and acidic residues" evidence="1">
    <location>
        <begin position="368"/>
        <end position="379"/>
    </location>
</feature>
<evidence type="ECO:0000313" key="2">
    <source>
        <dbReference type="EMBL" id="RPA79397.1"/>
    </source>
</evidence>
<reference evidence="2 3" key="1">
    <citation type="journal article" date="2018" name="Nat. Ecol. Evol.">
        <title>Pezizomycetes genomes reveal the molecular basis of ectomycorrhizal truffle lifestyle.</title>
        <authorList>
            <person name="Murat C."/>
            <person name="Payen T."/>
            <person name="Noel B."/>
            <person name="Kuo A."/>
            <person name="Morin E."/>
            <person name="Chen J."/>
            <person name="Kohler A."/>
            <person name="Krizsan K."/>
            <person name="Balestrini R."/>
            <person name="Da Silva C."/>
            <person name="Montanini B."/>
            <person name="Hainaut M."/>
            <person name="Levati E."/>
            <person name="Barry K.W."/>
            <person name="Belfiori B."/>
            <person name="Cichocki N."/>
            <person name="Clum A."/>
            <person name="Dockter R.B."/>
            <person name="Fauchery L."/>
            <person name="Guy J."/>
            <person name="Iotti M."/>
            <person name="Le Tacon F."/>
            <person name="Lindquist E.A."/>
            <person name="Lipzen A."/>
            <person name="Malagnac F."/>
            <person name="Mello A."/>
            <person name="Molinier V."/>
            <person name="Miyauchi S."/>
            <person name="Poulain J."/>
            <person name="Riccioni C."/>
            <person name="Rubini A."/>
            <person name="Sitrit Y."/>
            <person name="Splivallo R."/>
            <person name="Traeger S."/>
            <person name="Wang M."/>
            <person name="Zifcakova L."/>
            <person name="Wipf D."/>
            <person name="Zambonelli A."/>
            <person name="Paolocci F."/>
            <person name="Nowrousian M."/>
            <person name="Ottonello S."/>
            <person name="Baldrian P."/>
            <person name="Spatafora J.W."/>
            <person name="Henrissat B."/>
            <person name="Nagy L.G."/>
            <person name="Aury J.M."/>
            <person name="Wincker P."/>
            <person name="Grigoriev I.V."/>
            <person name="Bonfante P."/>
            <person name="Martin F.M."/>
        </authorList>
    </citation>
    <scope>NUCLEOTIDE SEQUENCE [LARGE SCALE GENOMIC DNA]</scope>
    <source>
        <strain evidence="2 3">RN42</strain>
    </source>
</reference>
<feature type="compositionally biased region" description="Low complexity" evidence="1">
    <location>
        <begin position="322"/>
        <end position="331"/>
    </location>
</feature>
<proteinExistence type="predicted"/>
<accession>A0A3N4I1S9</accession>
<feature type="region of interest" description="Disordered" evidence="1">
    <location>
        <begin position="27"/>
        <end position="66"/>
    </location>
</feature>
<dbReference type="AlphaFoldDB" id="A0A3N4I1S9"/>
<dbReference type="EMBL" id="ML119699">
    <property type="protein sequence ID" value="RPA79397.1"/>
    <property type="molecule type" value="Genomic_DNA"/>
</dbReference>
<feature type="region of interest" description="Disordered" evidence="1">
    <location>
        <begin position="295"/>
        <end position="379"/>
    </location>
</feature>
<protein>
    <submittedName>
        <fullName evidence="2">Uncharacterized protein</fullName>
    </submittedName>
</protein>
<evidence type="ECO:0000313" key="3">
    <source>
        <dbReference type="Proteomes" id="UP000275078"/>
    </source>
</evidence>
<organism evidence="2 3">
    <name type="scientific">Ascobolus immersus RN42</name>
    <dbReference type="NCBI Taxonomy" id="1160509"/>
    <lineage>
        <taxon>Eukaryota</taxon>
        <taxon>Fungi</taxon>
        <taxon>Dikarya</taxon>
        <taxon>Ascomycota</taxon>
        <taxon>Pezizomycotina</taxon>
        <taxon>Pezizomycetes</taxon>
        <taxon>Pezizales</taxon>
        <taxon>Ascobolaceae</taxon>
        <taxon>Ascobolus</taxon>
    </lineage>
</organism>
<keyword evidence="3" id="KW-1185">Reference proteome</keyword>
<name>A0A3N4I1S9_ASCIM</name>
<sequence length="379" mass="42097">MAPSEAYNCSVLNCTCEGFLPTRNSTKCASCSHPQATHSESPTMDPPPSSQPRPSNLTAQQHQHQQEVLYMGSRPLSLSQPTTSTSNALYNVNASASTMYEVNQAQRFAENRAQQERGRDDSARLPRLPMHVGMLHGALQRRSDEVMELAVVLFTREYGKHASRKPFVLRKEFQLNMTLSSWHIYLLDIALSHPAWIERNPDECLVYDDNEARGLWVGEAQGREHDLPVKLIERSFSGSVRSLLVYALGALYQDSQSSSSSSAAKRTASKKPSQLRALAISLPVKCIIEDDEVVPPPSRFKREKTIPTRTPDRKGKGRARDSVPPSSSVAKAAKRGLSEDSQEDIDYGRKRLHQNTSAGNEEPEEDDSGAHSEAQDDIQ</sequence>
<dbReference type="Proteomes" id="UP000275078">
    <property type="component" value="Unassembled WGS sequence"/>
</dbReference>
<feature type="compositionally biased region" description="Polar residues" evidence="1">
    <location>
        <begin position="27"/>
        <end position="42"/>
    </location>
</feature>
<evidence type="ECO:0000256" key="1">
    <source>
        <dbReference type="SAM" id="MobiDB-lite"/>
    </source>
</evidence>
<feature type="compositionally biased region" description="Polar residues" evidence="1">
    <location>
        <begin position="52"/>
        <end position="63"/>
    </location>
</feature>
<gene>
    <name evidence="2" type="ORF">BJ508DRAFT_308332</name>
</gene>